<organism evidence="2 3">
    <name type="scientific">Drosophila mauritiana</name>
    <name type="common">Fruit fly</name>
    <dbReference type="NCBI Taxonomy" id="7226"/>
    <lineage>
        <taxon>Eukaryota</taxon>
        <taxon>Metazoa</taxon>
        <taxon>Ecdysozoa</taxon>
        <taxon>Arthropoda</taxon>
        <taxon>Hexapoda</taxon>
        <taxon>Insecta</taxon>
        <taxon>Pterygota</taxon>
        <taxon>Neoptera</taxon>
        <taxon>Endopterygota</taxon>
        <taxon>Diptera</taxon>
        <taxon>Brachycera</taxon>
        <taxon>Muscomorpha</taxon>
        <taxon>Ephydroidea</taxon>
        <taxon>Drosophilidae</taxon>
        <taxon>Drosophila</taxon>
        <taxon>Sophophora</taxon>
    </lineage>
</organism>
<dbReference type="Gene3D" id="1.10.10.1210">
    <property type="entry name" value="MAGE homology domain, winged helix WH2 motif"/>
    <property type="match status" value="1"/>
</dbReference>
<dbReference type="InterPro" id="IPR037445">
    <property type="entry name" value="MAGE"/>
</dbReference>
<dbReference type="GO" id="GO:0005634">
    <property type="term" value="C:nucleus"/>
    <property type="evidence" value="ECO:0007669"/>
    <property type="project" value="TreeGrafter"/>
</dbReference>
<accession>A0A6P8KGC7</accession>
<evidence type="ECO:0000313" key="2">
    <source>
        <dbReference type="Proteomes" id="UP000515162"/>
    </source>
</evidence>
<gene>
    <name evidence="3" type="primary">LOC117146095</name>
</gene>
<dbReference type="GeneID" id="117146095"/>
<dbReference type="RefSeq" id="XP_033167958.1">
    <property type="nucleotide sequence ID" value="XM_033312067.1"/>
</dbReference>
<evidence type="ECO:0000313" key="3">
    <source>
        <dbReference type="RefSeq" id="XP_033167958.1"/>
    </source>
</evidence>
<name>A0A6P8KGC7_DROMA</name>
<reference evidence="3" key="1">
    <citation type="submission" date="2025-08" db="UniProtKB">
        <authorList>
            <consortium name="RefSeq"/>
        </authorList>
    </citation>
    <scope>IDENTIFICATION</scope>
    <source>
        <strain evidence="3">Mau12</strain>
        <tissue evidence="3">Whole Body</tissue>
    </source>
</reference>
<dbReference type="PANTHER" id="PTHR11736">
    <property type="entry name" value="MELANOMA-ASSOCIATED ANTIGEN MAGE ANTIGEN"/>
    <property type="match status" value="1"/>
</dbReference>
<sequence>MASTSRAARSQNATLSQASQQPVHVVDAKVRAILNYILDHTAQKIPIKDKDLLAVAGDKSELWSRLPLVTNLLAERFGIMLTPLDATSKTLICTAEEPVASIHELTPAQRPQFTLLYIILMYIFLRGNRIEDSKLYAMLEMLNIFPDEEHGYFGANLRKQIEETFVRQQYLKRERSQLSAYDDPKTFFLWGPRAKAEFTFEQMVQFASKLLNQHPKAFEHHLSMAQEGLNAEQ</sequence>
<evidence type="ECO:0000259" key="1">
    <source>
        <dbReference type="PROSITE" id="PS50838"/>
    </source>
</evidence>
<dbReference type="FunFam" id="1.10.10.1210:FF:000005">
    <property type="entry name" value="MAGE"/>
    <property type="match status" value="1"/>
</dbReference>
<dbReference type="PANTHER" id="PTHR11736:SF14">
    <property type="entry name" value="NSE3 HOMOLOG, SMC5-SMC6 COMPLEX COMPONENT"/>
    <property type="match status" value="1"/>
</dbReference>
<protein>
    <submittedName>
        <fullName evidence="3">MAGE-like protein 2</fullName>
    </submittedName>
</protein>
<dbReference type="Proteomes" id="UP000515162">
    <property type="component" value="Chromosome 3R"/>
</dbReference>
<dbReference type="SMART" id="SM01373">
    <property type="entry name" value="MAGE"/>
    <property type="match status" value="1"/>
</dbReference>
<dbReference type="PROSITE" id="PS50838">
    <property type="entry name" value="MAGE"/>
    <property type="match status" value="1"/>
</dbReference>
<dbReference type="InterPro" id="IPR002190">
    <property type="entry name" value="MHD_dom"/>
</dbReference>
<dbReference type="AlphaFoldDB" id="A0A6P8KGC7"/>
<feature type="domain" description="MAGE" evidence="1">
    <location>
        <begin position="26"/>
        <end position="225"/>
    </location>
</feature>
<dbReference type="CTD" id="40860"/>
<proteinExistence type="predicted"/>
<dbReference type="Pfam" id="PF01454">
    <property type="entry name" value="MAGE"/>
    <property type="match status" value="1"/>
</dbReference>
<dbReference type="InterPro" id="IPR041899">
    <property type="entry name" value="MAGE_WH2"/>
</dbReference>
<keyword evidence="2" id="KW-1185">Reference proteome</keyword>